<dbReference type="EMBL" id="GL377583">
    <property type="protein sequence ID" value="EFJ26846.1"/>
    <property type="molecule type" value="Genomic_DNA"/>
</dbReference>
<feature type="non-terminal residue" evidence="8">
    <location>
        <position position="298"/>
    </location>
</feature>
<dbReference type="SMART" id="SM00119">
    <property type="entry name" value="HECTc"/>
    <property type="match status" value="1"/>
</dbReference>
<dbReference type="GO" id="GO:0061630">
    <property type="term" value="F:ubiquitin protein ligase activity"/>
    <property type="evidence" value="ECO:0000318"/>
    <property type="project" value="GO_Central"/>
</dbReference>
<dbReference type="GO" id="GO:0005737">
    <property type="term" value="C:cytoplasm"/>
    <property type="evidence" value="ECO:0000318"/>
    <property type="project" value="GO_Central"/>
</dbReference>
<dbReference type="PANTHER" id="PTHR11254">
    <property type="entry name" value="HECT DOMAIN UBIQUITIN-PROTEIN LIGASE"/>
    <property type="match status" value="1"/>
</dbReference>
<dbReference type="STRING" id="88036.D8RM88"/>
<evidence type="ECO:0000313" key="8">
    <source>
        <dbReference type="EMBL" id="EFJ26846.1"/>
    </source>
</evidence>
<dbReference type="Gene3D" id="3.30.2410.10">
    <property type="entry name" value="Hect, E3 ligase catalytic domain"/>
    <property type="match status" value="1"/>
</dbReference>
<dbReference type="KEGG" id="smo:SELMODRAFT_3542"/>
<keyword evidence="4" id="KW-0808">Transferase</keyword>
<dbReference type="PROSITE" id="PS50237">
    <property type="entry name" value="HECT"/>
    <property type="match status" value="1"/>
</dbReference>
<feature type="domain" description="HECT" evidence="7">
    <location>
        <begin position="1"/>
        <end position="298"/>
    </location>
</feature>
<dbReference type="Pfam" id="PF00632">
    <property type="entry name" value="HECT"/>
    <property type="match status" value="1"/>
</dbReference>
<dbReference type="AlphaFoldDB" id="D8RM88"/>
<organism evidence="9">
    <name type="scientific">Selaginella moellendorffii</name>
    <name type="common">Spikemoss</name>
    <dbReference type="NCBI Taxonomy" id="88036"/>
    <lineage>
        <taxon>Eukaryota</taxon>
        <taxon>Viridiplantae</taxon>
        <taxon>Streptophyta</taxon>
        <taxon>Embryophyta</taxon>
        <taxon>Tracheophyta</taxon>
        <taxon>Lycopodiopsida</taxon>
        <taxon>Selaginellales</taxon>
        <taxon>Selaginellaceae</taxon>
        <taxon>Selaginella</taxon>
    </lineage>
</organism>
<sequence>DLGGLRREWFHLVSREIGEKLFTTVGDDRYQPYPSLSDSNLSDFKFVGQLVAKAIVDDERLDLRFTRAFYKHILGQEVTYKDMDEEFVKNITWLLENNVDESIGLTFSVDIEHCTSGGKTELITCDLVAGGGDISVTDANKHDYVMLLGEYLMTKSIKPQLNAFLDGFYELIPIGLLSNLNADDLELLICGSSKIEVQDIKNVAKCKHHHHILKWFWTIIKGFNEKNKEMLLKFITGSSKVPFSGLNSFYIGYLEEENHYLPVAHTCVNQILLPLYKSKEQLREKLLLAIYEGAERFG</sequence>
<proteinExistence type="predicted"/>
<dbReference type="HOGENOM" id="CLU_002173_9_1_1"/>
<dbReference type="InterPro" id="IPR035983">
    <property type="entry name" value="Hect_E3_ubiquitin_ligase"/>
</dbReference>
<evidence type="ECO:0000313" key="9">
    <source>
        <dbReference type="Proteomes" id="UP000001514"/>
    </source>
</evidence>
<dbReference type="InterPro" id="IPR050409">
    <property type="entry name" value="E3_ubiq-protein_ligase"/>
</dbReference>
<feature type="active site" description="Glycyl thioester intermediate" evidence="6">
    <location>
        <position position="267"/>
    </location>
</feature>
<feature type="non-terminal residue" evidence="8">
    <location>
        <position position="1"/>
    </location>
</feature>
<dbReference type="Gene3D" id="3.30.2160.10">
    <property type="entry name" value="Hect, E3 ligase catalytic domain"/>
    <property type="match status" value="1"/>
</dbReference>
<evidence type="ECO:0000256" key="2">
    <source>
        <dbReference type="ARBA" id="ARBA00004906"/>
    </source>
</evidence>
<dbReference type="Gramene" id="EFJ26846">
    <property type="protein sequence ID" value="EFJ26846"/>
    <property type="gene ID" value="SELMODRAFT_3542"/>
</dbReference>
<comment type="pathway">
    <text evidence="2">Protein modification; protein ubiquitination.</text>
</comment>
<keyword evidence="9" id="KW-1185">Reference proteome</keyword>
<dbReference type="PANTHER" id="PTHR11254:SF67">
    <property type="entry name" value="E3 UBIQUITIN-PROTEIN LIGASE HUWE1"/>
    <property type="match status" value="1"/>
</dbReference>
<evidence type="ECO:0000256" key="5">
    <source>
        <dbReference type="ARBA" id="ARBA00022786"/>
    </source>
</evidence>
<dbReference type="InParanoid" id="D8RM88"/>
<dbReference type="InterPro" id="IPR000569">
    <property type="entry name" value="HECT_dom"/>
</dbReference>
<protein>
    <recommendedName>
        <fullName evidence="3">HECT-type E3 ubiquitin transferase</fullName>
        <ecNumber evidence="3">2.3.2.26</ecNumber>
    </recommendedName>
</protein>
<dbReference type="Gene3D" id="3.90.1750.10">
    <property type="entry name" value="Hect, E3 ligase catalytic domains"/>
    <property type="match status" value="1"/>
</dbReference>
<dbReference type="EC" id="2.3.2.26" evidence="3"/>
<reference evidence="8 9" key="1">
    <citation type="journal article" date="2011" name="Science">
        <title>The Selaginella genome identifies genetic changes associated with the evolution of vascular plants.</title>
        <authorList>
            <person name="Banks J.A."/>
            <person name="Nishiyama T."/>
            <person name="Hasebe M."/>
            <person name="Bowman J.L."/>
            <person name="Gribskov M."/>
            <person name="dePamphilis C."/>
            <person name="Albert V.A."/>
            <person name="Aono N."/>
            <person name="Aoyama T."/>
            <person name="Ambrose B.A."/>
            <person name="Ashton N.W."/>
            <person name="Axtell M.J."/>
            <person name="Barker E."/>
            <person name="Barker M.S."/>
            <person name="Bennetzen J.L."/>
            <person name="Bonawitz N.D."/>
            <person name="Chapple C."/>
            <person name="Cheng C."/>
            <person name="Correa L.G."/>
            <person name="Dacre M."/>
            <person name="DeBarry J."/>
            <person name="Dreyer I."/>
            <person name="Elias M."/>
            <person name="Engstrom E.M."/>
            <person name="Estelle M."/>
            <person name="Feng L."/>
            <person name="Finet C."/>
            <person name="Floyd S.K."/>
            <person name="Frommer W.B."/>
            <person name="Fujita T."/>
            <person name="Gramzow L."/>
            <person name="Gutensohn M."/>
            <person name="Harholt J."/>
            <person name="Hattori M."/>
            <person name="Heyl A."/>
            <person name="Hirai T."/>
            <person name="Hiwatashi Y."/>
            <person name="Ishikawa M."/>
            <person name="Iwata M."/>
            <person name="Karol K.G."/>
            <person name="Koehler B."/>
            <person name="Kolukisaoglu U."/>
            <person name="Kubo M."/>
            <person name="Kurata T."/>
            <person name="Lalonde S."/>
            <person name="Li K."/>
            <person name="Li Y."/>
            <person name="Litt A."/>
            <person name="Lyons E."/>
            <person name="Manning G."/>
            <person name="Maruyama T."/>
            <person name="Michael T.P."/>
            <person name="Mikami K."/>
            <person name="Miyazaki S."/>
            <person name="Morinaga S."/>
            <person name="Murata T."/>
            <person name="Mueller-Roeber B."/>
            <person name="Nelson D.R."/>
            <person name="Obara M."/>
            <person name="Oguri Y."/>
            <person name="Olmstead R.G."/>
            <person name="Onodera N."/>
            <person name="Petersen B.L."/>
            <person name="Pils B."/>
            <person name="Prigge M."/>
            <person name="Rensing S.A."/>
            <person name="Riano-Pachon D.M."/>
            <person name="Roberts A.W."/>
            <person name="Sato Y."/>
            <person name="Scheller H.V."/>
            <person name="Schulz B."/>
            <person name="Schulz C."/>
            <person name="Shakirov E.V."/>
            <person name="Shibagaki N."/>
            <person name="Shinohara N."/>
            <person name="Shippen D.E."/>
            <person name="Soerensen I."/>
            <person name="Sotooka R."/>
            <person name="Sugimoto N."/>
            <person name="Sugita M."/>
            <person name="Sumikawa N."/>
            <person name="Tanurdzic M."/>
            <person name="Theissen G."/>
            <person name="Ulvskov P."/>
            <person name="Wakazuki S."/>
            <person name="Weng J.K."/>
            <person name="Willats W.W."/>
            <person name="Wipf D."/>
            <person name="Wolf P.G."/>
            <person name="Yang L."/>
            <person name="Zimmer A.D."/>
            <person name="Zhu Q."/>
            <person name="Mitros T."/>
            <person name="Hellsten U."/>
            <person name="Loque D."/>
            <person name="Otillar R."/>
            <person name="Salamov A."/>
            <person name="Schmutz J."/>
            <person name="Shapiro H."/>
            <person name="Lindquist E."/>
            <person name="Lucas S."/>
            <person name="Rokhsar D."/>
            <person name="Grigoriev I.V."/>
        </authorList>
    </citation>
    <scope>NUCLEOTIDE SEQUENCE [LARGE SCALE GENOMIC DNA]</scope>
</reference>
<comment type="catalytic activity">
    <reaction evidence="1">
        <text>S-ubiquitinyl-[E2 ubiquitin-conjugating enzyme]-L-cysteine + [acceptor protein]-L-lysine = [E2 ubiquitin-conjugating enzyme]-L-cysteine + N(6)-ubiquitinyl-[acceptor protein]-L-lysine.</text>
        <dbReference type="EC" id="2.3.2.26"/>
    </reaction>
</comment>
<name>D8RM88_SELML</name>
<dbReference type="eggNOG" id="KOG0939">
    <property type="taxonomic scope" value="Eukaryota"/>
</dbReference>
<keyword evidence="5 6" id="KW-0833">Ubl conjugation pathway</keyword>
<evidence type="ECO:0000259" key="7">
    <source>
        <dbReference type="PROSITE" id="PS50237"/>
    </source>
</evidence>
<dbReference type="SUPFAM" id="SSF56204">
    <property type="entry name" value="Hect, E3 ligase catalytic domain"/>
    <property type="match status" value="1"/>
</dbReference>
<evidence type="ECO:0000256" key="4">
    <source>
        <dbReference type="ARBA" id="ARBA00022679"/>
    </source>
</evidence>
<evidence type="ECO:0000256" key="6">
    <source>
        <dbReference type="PROSITE-ProRule" id="PRU00104"/>
    </source>
</evidence>
<evidence type="ECO:0000256" key="1">
    <source>
        <dbReference type="ARBA" id="ARBA00000885"/>
    </source>
</evidence>
<evidence type="ECO:0000256" key="3">
    <source>
        <dbReference type="ARBA" id="ARBA00012485"/>
    </source>
</evidence>
<dbReference type="Proteomes" id="UP000001514">
    <property type="component" value="Unassembled WGS sequence"/>
</dbReference>
<dbReference type="GO" id="GO:0006511">
    <property type="term" value="P:ubiquitin-dependent protein catabolic process"/>
    <property type="evidence" value="ECO:0000318"/>
    <property type="project" value="GO_Central"/>
</dbReference>
<dbReference type="OMA" id="ADHICIT"/>
<gene>
    <name evidence="8" type="ORF">SELMODRAFT_3542</name>
</gene>
<accession>D8RM88</accession>